<gene>
    <name evidence="1" type="ORF">MUK42_37630</name>
</gene>
<accession>A0A9E7KT62</accession>
<dbReference type="Proteomes" id="UP001055439">
    <property type="component" value="Chromosome 8"/>
</dbReference>
<organism evidence="1 2">
    <name type="scientific">Musa troglodytarum</name>
    <name type="common">fe'i banana</name>
    <dbReference type="NCBI Taxonomy" id="320322"/>
    <lineage>
        <taxon>Eukaryota</taxon>
        <taxon>Viridiplantae</taxon>
        <taxon>Streptophyta</taxon>
        <taxon>Embryophyta</taxon>
        <taxon>Tracheophyta</taxon>
        <taxon>Spermatophyta</taxon>
        <taxon>Magnoliopsida</taxon>
        <taxon>Liliopsida</taxon>
        <taxon>Zingiberales</taxon>
        <taxon>Musaceae</taxon>
        <taxon>Musa</taxon>
    </lineage>
</organism>
<sequence>MKLILAKCNPHFICECLVLIKPYKKEGKRSPTNAGSSNNYRLRGVTSRLVNWR</sequence>
<evidence type="ECO:0000313" key="1">
    <source>
        <dbReference type="EMBL" id="URE26315.1"/>
    </source>
</evidence>
<protein>
    <submittedName>
        <fullName evidence="1">Uncharacterized protein</fullName>
    </submittedName>
</protein>
<evidence type="ECO:0000313" key="2">
    <source>
        <dbReference type="Proteomes" id="UP001055439"/>
    </source>
</evidence>
<name>A0A9E7KT62_9LILI</name>
<keyword evidence="2" id="KW-1185">Reference proteome</keyword>
<dbReference type="EMBL" id="CP097510">
    <property type="protein sequence ID" value="URE26315.1"/>
    <property type="molecule type" value="Genomic_DNA"/>
</dbReference>
<dbReference type="AlphaFoldDB" id="A0A9E7KT62"/>
<proteinExistence type="predicted"/>
<reference evidence="1" key="1">
    <citation type="submission" date="2022-05" db="EMBL/GenBank/DDBJ databases">
        <title>The Musa troglodytarum L. genome provides insights into the mechanism of non-climacteric behaviour and enrichment of carotenoids.</title>
        <authorList>
            <person name="Wang J."/>
        </authorList>
    </citation>
    <scope>NUCLEOTIDE SEQUENCE</scope>
    <source>
        <tissue evidence="1">Leaf</tissue>
    </source>
</reference>